<dbReference type="OrthoDB" id="3365698at2759"/>
<accession>A0A0D0C1M9</accession>
<evidence type="ECO:0000313" key="2">
    <source>
        <dbReference type="Proteomes" id="UP000053593"/>
    </source>
</evidence>
<dbReference type="AlphaFoldDB" id="A0A0D0C1M9"/>
<keyword evidence="2" id="KW-1185">Reference proteome</keyword>
<dbReference type="InterPro" id="IPR032675">
    <property type="entry name" value="LRR_dom_sf"/>
</dbReference>
<gene>
    <name evidence="1" type="ORF">GYMLUDRAFT_50403</name>
</gene>
<dbReference type="SUPFAM" id="SSF52047">
    <property type="entry name" value="RNI-like"/>
    <property type="match status" value="1"/>
</dbReference>
<evidence type="ECO:0000313" key="1">
    <source>
        <dbReference type="EMBL" id="KIK51677.1"/>
    </source>
</evidence>
<dbReference type="EMBL" id="KN834858">
    <property type="protein sequence ID" value="KIK51677.1"/>
    <property type="molecule type" value="Genomic_DNA"/>
</dbReference>
<name>A0A0D0C1M9_9AGAR</name>
<dbReference type="Gene3D" id="3.80.10.10">
    <property type="entry name" value="Ribonuclease Inhibitor"/>
    <property type="match status" value="1"/>
</dbReference>
<proteinExistence type="predicted"/>
<dbReference type="Proteomes" id="UP000053593">
    <property type="component" value="Unassembled WGS sequence"/>
</dbReference>
<protein>
    <submittedName>
        <fullName evidence="1">Unplaced genomic scaffold GYMLUscaffold_110, whole genome shotgun sequence</fullName>
    </submittedName>
</protein>
<organism evidence="1 2">
    <name type="scientific">Collybiopsis luxurians FD-317 M1</name>
    <dbReference type="NCBI Taxonomy" id="944289"/>
    <lineage>
        <taxon>Eukaryota</taxon>
        <taxon>Fungi</taxon>
        <taxon>Dikarya</taxon>
        <taxon>Basidiomycota</taxon>
        <taxon>Agaricomycotina</taxon>
        <taxon>Agaricomycetes</taxon>
        <taxon>Agaricomycetidae</taxon>
        <taxon>Agaricales</taxon>
        <taxon>Marasmiineae</taxon>
        <taxon>Omphalotaceae</taxon>
        <taxon>Collybiopsis</taxon>
        <taxon>Collybiopsis luxurians</taxon>
    </lineage>
</organism>
<sequence length="587" mass="66139">MDPSQPSSDLAQSPFKSVIGTNYSPSTAEAAIIKSLLVEPQRERARLESEMRRIQALLEKTKEYIEAHQSLISPIRQLPSETLAEIFLWCLPADALPVRNVKQAPLLFTTICRAWRVVALSTPRLWSSLHIYLPQHLTIDELFQRRAGISRWLERSGSLPLFISLHGRTSLVSTPTEFRIAGSSVKDNMMYLIRLLMEFGDRIMDLSLSLSPRDFLLFDELSPPQFPALISLSIRDANLHEGSYGHLHENDPREMSLTSLLQRMPRLQKLQLKDFSNHTISAHTLGVRSLTSLDLSGASAPFAVTINIVQALDLLSQTPWLQFLKMSIMLRLSGTDQVSPLPNVHLEHLEELRIGFSTSTVRPRTDAQARMISLFTRIQCPSLKKLSVTWQGWLISEIPFRGLPLCSLEFLELHLLMEAEVLFECLALLTNVKTLQLRTGKYRSEFGNNNTCALQNTHLLAMTLSAENTTPLCPRLENFHFVDKLGRGLEALSTAALTNFIASRKGTLQYCDLFFTKVPGFTEGELDCLRELKQEGMKIRIHGAKSYPVMKLDAPDVGMVPWRQHRAVRPSFSISDMEGANGTDVII</sequence>
<dbReference type="HOGENOM" id="CLU_022825_0_0_1"/>
<reference evidence="1 2" key="1">
    <citation type="submission" date="2014-04" db="EMBL/GenBank/DDBJ databases">
        <title>Evolutionary Origins and Diversification of the Mycorrhizal Mutualists.</title>
        <authorList>
            <consortium name="DOE Joint Genome Institute"/>
            <consortium name="Mycorrhizal Genomics Consortium"/>
            <person name="Kohler A."/>
            <person name="Kuo A."/>
            <person name="Nagy L.G."/>
            <person name="Floudas D."/>
            <person name="Copeland A."/>
            <person name="Barry K.W."/>
            <person name="Cichocki N."/>
            <person name="Veneault-Fourrey C."/>
            <person name="LaButti K."/>
            <person name="Lindquist E.A."/>
            <person name="Lipzen A."/>
            <person name="Lundell T."/>
            <person name="Morin E."/>
            <person name="Murat C."/>
            <person name="Riley R."/>
            <person name="Ohm R."/>
            <person name="Sun H."/>
            <person name="Tunlid A."/>
            <person name="Henrissat B."/>
            <person name="Grigoriev I.V."/>
            <person name="Hibbett D.S."/>
            <person name="Martin F."/>
        </authorList>
    </citation>
    <scope>NUCLEOTIDE SEQUENCE [LARGE SCALE GENOMIC DNA]</scope>
    <source>
        <strain evidence="1 2">FD-317 M1</strain>
    </source>
</reference>